<name>W4V734_9FIRM</name>
<dbReference type="AlphaFoldDB" id="W4V734"/>
<evidence type="ECO:0000313" key="2">
    <source>
        <dbReference type="EMBL" id="GAE89012.1"/>
    </source>
</evidence>
<sequence>MKIKFATIVLAILLLTGCSSNINYNDNNNVEFTRLYQNNNTTYDGSTDELKILSANTTVRYEEYASISIIGKPGETYSITSKYKWGGEDVTVFEKRTANRDGVATWVWKVRSNTTPGTYPIVITGGEQRIETSYTVQP</sequence>
<keyword evidence="3" id="KW-1185">Reference proteome</keyword>
<dbReference type="OrthoDB" id="4376109at2"/>
<dbReference type="RefSeq" id="WP_038289156.1">
    <property type="nucleotide sequence ID" value="NZ_BAVR01000028.1"/>
</dbReference>
<organism evidence="2 3">
    <name type="scientific">Acetivibrio straminisolvens JCM 21531</name>
    <dbReference type="NCBI Taxonomy" id="1294263"/>
    <lineage>
        <taxon>Bacteria</taxon>
        <taxon>Bacillati</taxon>
        <taxon>Bacillota</taxon>
        <taxon>Clostridia</taxon>
        <taxon>Eubacteriales</taxon>
        <taxon>Oscillospiraceae</taxon>
        <taxon>Acetivibrio</taxon>
    </lineage>
</organism>
<protein>
    <submittedName>
        <fullName evidence="2">Uncharacterized protein</fullName>
    </submittedName>
</protein>
<dbReference type="PROSITE" id="PS51257">
    <property type="entry name" value="PROKAR_LIPOPROTEIN"/>
    <property type="match status" value="1"/>
</dbReference>
<feature type="signal peptide" evidence="1">
    <location>
        <begin position="1"/>
        <end position="24"/>
    </location>
</feature>
<reference evidence="2" key="1">
    <citation type="journal article" date="2014" name="Genome Announc.">
        <title>Draft Genome Sequence of Clostridium straminisolvens Strain JCM 21531T, Isolated from a Cellulose-Degrading Bacterial Community.</title>
        <authorList>
            <person name="Yuki M."/>
            <person name="Oshima K."/>
            <person name="Suda W."/>
            <person name="Sakamoto M."/>
            <person name="Kitamura K."/>
            <person name="Iida T."/>
            <person name="Hattori M."/>
            <person name="Ohkuma M."/>
        </authorList>
    </citation>
    <scope>NUCLEOTIDE SEQUENCE [LARGE SCALE GENOMIC DNA]</scope>
    <source>
        <strain evidence="2">JCM 21531</strain>
    </source>
</reference>
<dbReference type="EMBL" id="BAVR01000028">
    <property type="protein sequence ID" value="GAE89012.1"/>
    <property type="molecule type" value="Genomic_DNA"/>
</dbReference>
<gene>
    <name evidence="2" type="ORF">JCM21531_2503</name>
</gene>
<accession>W4V734</accession>
<comment type="caution">
    <text evidence="2">The sequence shown here is derived from an EMBL/GenBank/DDBJ whole genome shotgun (WGS) entry which is preliminary data.</text>
</comment>
<dbReference type="Proteomes" id="UP000019109">
    <property type="component" value="Unassembled WGS sequence"/>
</dbReference>
<evidence type="ECO:0000256" key="1">
    <source>
        <dbReference type="SAM" id="SignalP"/>
    </source>
</evidence>
<evidence type="ECO:0000313" key="3">
    <source>
        <dbReference type="Proteomes" id="UP000019109"/>
    </source>
</evidence>
<dbReference type="STRING" id="1294263.JCM21531_2503"/>
<feature type="chain" id="PRO_5039683235" evidence="1">
    <location>
        <begin position="25"/>
        <end position="138"/>
    </location>
</feature>
<keyword evidence="1" id="KW-0732">Signal</keyword>
<proteinExistence type="predicted"/>